<reference evidence="11" key="1">
    <citation type="submission" date="2019-01" db="EMBL/GenBank/DDBJ databases">
        <title>Draft genomes of a novel of Sporanaerobacter strains.</title>
        <authorList>
            <person name="Ma S."/>
        </authorList>
    </citation>
    <scope>NUCLEOTIDE SEQUENCE [LARGE SCALE GENOMIC DNA]</scope>
    <source>
        <strain evidence="11">NJN-17</strain>
    </source>
</reference>
<dbReference type="OrthoDB" id="9795582at2"/>
<keyword evidence="2" id="KW-0813">Transport</keyword>
<evidence type="ECO:0000256" key="9">
    <source>
        <dbReference type="SAM" id="Phobius"/>
    </source>
</evidence>
<evidence type="ECO:0000256" key="6">
    <source>
        <dbReference type="ARBA" id="ARBA00022692"/>
    </source>
</evidence>
<dbReference type="RefSeq" id="WP_071140988.1">
    <property type="nucleotide sequence ID" value="NZ_CP035282.1"/>
</dbReference>
<evidence type="ECO:0000256" key="7">
    <source>
        <dbReference type="ARBA" id="ARBA00022989"/>
    </source>
</evidence>
<organism evidence="10 11">
    <name type="scientific">Acidilutibacter cellobiosedens</name>
    <dbReference type="NCBI Taxonomy" id="2507161"/>
    <lineage>
        <taxon>Bacteria</taxon>
        <taxon>Bacillati</taxon>
        <taxon>Bacillota</taxon>
        <taxon>Tissierellia</taxon>
        <taxon>Tissierellales</taxon>
        <taxon>Acidilutibacteraceae</taxon>
        <taxon>Acidilutibacter</taxon>
    </lineage>
</organism>
<dbReference type="PANTHER" id="PTHR32502">
    <property type="entry name" value="N-ACETYLGALACTOSAMINE PERMEASE II COMPONENT-RELATED"/>
    <property type="match status" value="1"/>
</dbReference>
<name>A0A410QE37_9FIRM</name>
<keyword evidence="6 9" id="KW-0812">Transmembrane</keyword>
<dbReference type="KEGG" id="spoa:EQM13_11935"/>
<protein>
    <submittedName>
        <fullName evidence="10">PTS system mannose/fructose/sorbose family transporter subunit IID</fullName>
    </submittedName>
</protein>
<evidence type="ECO:0000313" key="10">
    <source>
        <dbReference type="EMBL" id="QAT62245.1"/>
    </source>
</evidence>
<dbReference type="GO" id="GO:0005886">
    <property type="term" value="C:plasma membrane"/>
    <property type="evidence" value="ECO:0007669"/>
    <property type="project" value="UniProtKB-SubCell"/>
</dbReference>
<feature type="transmembrane region" description="Helical" evidence="9">
    <location>
        <begin position="261"/>
        <end position="279"/>
    </location>
</feature>
<accession>A0A410QE37</accession>
<keyword evidence="3" id="KW-1003">Cell membrane</keyword>
<dbReference type="PROSITE" id="PS51108">
    <property type="entry name" value="PTS_EIID"/>
    <property type="match status" value="1"/>
</dbReference>
<comment type="subcellular location">
    <subcellularLocation>
        <location evidence="1">Cell membrane</location>
        <topology evidence="1">Multi-pass membrane protein</topology>
    </subcellularLocation>
</comment>
<dbReference type="PANTHER" id="PTHR32502:SF5">
    <property type="entry name" value="N-ACETYLGALACTOSAMINE PERMEASE IID COMPONENT-RELATED"/>
    <property type="match status" value="1"/>
</dbReference>
<dbReference type="AlphaFoldDB" id="A0A410QE37"/>
<dbReference type="InterPro" id="IPR004704">
    <property type="entry name" value="PTS_IID_man"/>
</dbReference>
<feature type="transmembrane region" description="Helical" evidence="9">
    <location>
        <begin position="193"/>
        <end position="216"/>
    </location>
</feature>
<keyword evidence="11" id="KW-1185">Reference proteome</keyword>
<dbReference type="GO" id="GO:0009401">
    <property type="term" value="P:phosphoenolpyruvate-dependent sugar phosphotransferase system"/>
    <property type="evidence" value="ECO:0007669"/>
    <property type="project" value="UniProtKB-KW"/>
</dbReference>
<gene>
    <name evidence="10" type="ORF">EQM13_11935</name>
</gene>
<dbReference type="EMBL" id="CP035282">
    <property type="protein sequence ID" value="QAT62245.1"/>
    <property type="molecule type" value="Genomic_DNA"/>
</dbReference>
<evidence type="ECO:0000256" key="4">
    <source>
        <dbReference type="ARBA" id="ARBA00022597"/>
    </source>
</evidence>
<evidence type="ECO:0000256" key="5">
    <source>
        <dbReference type="ARBA" id="ARBA00022683"/>
    </source>
</evidence>
<dbReference type="InterPro" id="IPR050303">
    <property type="entry name" value="GatZ_KbaZ_carbometab"/>
</dbReference>
<evidence type="ECO:0000256" key="8">
    <source>
        <dbReference type="ARBA" id="ARBA00023136"/>
    </source>
</evidence>
<keyword evidence="7 9" id="KW-1133">Transmembrane helix</keyword>
<evidence type="ECO:0000313" key="11">
    <source>
        <dbReference type="Proteomes" id="UP000287969"/>
    </source>
</evidence>
<proteinExistence type="predicted"/>
<evidence type="ECO:0000256" key="1">
    <source>
        <dbReference type="ARBA" id="ARBA00004651"/>
    </source>
</evidence>
<keyword evidence="8 9" id="KW-0472">Membrane</keyword>
<evidence type="ECO:0000256" key="2">
    <source>
        <dbReference type="ARBA" id="ARBA00022448"/>
    </source>
</evidence>
<evidence type="ECO:0000256" key="3">
    <source>
        <dbReference type="ARBA" id="ARBA00022475"/>
    </source>
</evidence>
<sequence length="280" mass="30773">MDNETTVNKKSKLTKKDVDRAFLTWHITSHLTYNYQRMQAGAMATVMGPILDKLYPNNKQKIAEGLQRQMVFFNTEPRWGAVIPGITVALEEGYANNPDTIDPNTITDTKTALMGPLAGIGDTITQALIKPLILSIFLGWAIQGHVWAALAWGIVMFTYDFLVTKFSFVRGYKLGLNSIDKLLDEGFVSKVTTFLGIVGLFSLGAMVVKFVSIAPIYNTVLSTGSKFSLADVFDKILPKLLPLIVTLFAWRLQVKGKSASFVLLMLFIIGFIGGALGIIG</sequence>
<keyword evidence="4" id="KW-0762">Sugar transport</keyword>
<dbReference type="Proteomes" id="UP000287969">
    <property type="component" value="Chromosome"/>
</dbReference>
<keyword evidence="5" id="KW-0598">Phosphotransferase system</keyword>
<dbReference type="Pfam" id="PF03613">
    <property type="entry name" value="EIID-AGA"/>
    <property type="match status" value="1"/>
</dbReference>